<comment type="caution">
    <text evidence="7">The sequence shown here is derived from an EMBL/GenBank/DDBJ whole genome shotgun (WGS) entry which is preliminary data.</text>
</comment>
<accession>A0A9D4WHU6</accession>
<keyword evidence="2" id="KW-0805">Transcription regulation</keyword>
<name>A0A9D4WHU6_PEA</name>
<dbReference type="GO" id="GO:0003677">
    <property type="term" value="F:DNA binding"/>
    <property type="evidence" value="ECO:0007669"/>
    <property type="project" value="UniProtKB-KW"/>
</dbReference>
<evidence type="ECO:0000313" key="7">
    <source>
        <dbReference type="EMBL" id="KAI5401095.1"/>
    </source>
</evidence>
<keyword evidence="8" id="KW-1185">Reference proteome</keyword>
<evidence type="ECO:0000256" key="5">
    <source>
        <dbReference type="ARBA" id="ARBA00023242"/>
    </source>
</evidence>
<protein>
    <recommendedName>
        <fullName evidence="9">TF-B3 domain-containing protein</fullName>
    </recommendedName>
</protein>
<evidence type="ECO:0000313" key="8">
    <source>
        <dbReference type="Proteomes" id="UP001058974"/>
    </source>
</evidence>
<dbReference type="GO" id="GO:0005634">
    <property type="term" value="C:nucleus"/>
    <property type="evidence" value="ECO:0007669"/>
    <property type="project" value="UniProtKB-SubCell"/>
</dbReference>
<evidence type="ECO:0000256" key="1">
    <source>
        <dbReference type="ARBA" id="ARBA00004123"/>
    </source>
</evidence>
<evidence type="ECO:0000256" key="6">
    <source>
        <dbReference type="SAM" id="SignalP"/>
    </source>
</evidence>
<sequence length="124" mass="14201">MKTHVQILRYVSFVLPVFSLCSRSSTIKTGDGADRGKEKTIAVKAQPADVVGEETTTDGMQHKRKRNIGSIDSDTWDGYHCKLHFAERNKNGEKFMYHGWTNFAKKRKLKRGDVVPFSLRYPPR</sequence>
<dbReference type="Gramene" id="Psat06G0579900-T1">
    <property type="protein sequence ID" value="KAI5401095.1"/>
    <property type="gene ID" value="KIW84_065799"/>
</dbReference>
<dbReference type="Gene3D" id="2.40.330.10">
    <property type="entry name" value="DNA-binding pseudobarrel domain"/>
    <property type="match status" value="1"/>
</dbReference>
<dbReference type="Proteomes" id="UP001058974">
    <property type="component" value="Chromosome 6"/>
</dbReference>
<proteinExistence type="predicted"/>
<feature type="chain" id="PRO_5039176388" description="TF-B3 domain-containing protein" evidence="6">
    <location>
        <begin position="20"/>
        <end position="124"/>
    </location>
</feature>
<dbReference type="EMBL" id="JAMSHJ010000006">
    <property type="protein sequence ID" value="KAI5401095.1"/>
    <property type="molecule type" value="Genomic_DNA"/>
</dbReference>
<evidence type="ECO:0000256" key="3">
    <source>
        <dbReference type="ARBA" id="ARBA00023125"/>
    </source>
</evidence>
<comment type="subcellular location">
    <subcellularLocation>
        <location evidence="1">Nucleus</location>
    </subcellularLocation>
</comment>
<keyword evidence="3" id="KW-0238">DNA-binding</keyword>
<evidence type="ECO:0008006" key="9">
    <source>
        <dbReference type="Google" id="ProtNLM"/>
    </source>
</evidence>
<evidence type="ECO:0000256" key="4">
    <source>
        <dbReference type="ARBA" id="ARBA00023163"/>
    </source>
</evidence>
<dbReference type="InterPro" id="IPR015300">
    <property type="entry name" value="DNA-bd_pseudobarrel_sf"/>
</dbReference>
<evidence type="ECO:0000256" key="2">
    <source>
        <dbReference type="ARBA" id="ARBA00023015"/>
    </source>
</evidence>
<gene>
    <name evidence="7" type="ORF">KIW84_065799</name>
</gene>
<feature type="signal peptide" evidence="6">
    <location>
        <begin position="1"/>
        <end position="19"/>
    </location>
</feature>
<organism evidence="7 8">
    <name type="scientific">Pisum sativum</name>
    <name type="common">Garden pea</name>
    <name type="synonym">Lathyrus oleraceus</name>
    <dbReference type="NCBI Taxonomy" id="3888"/>
    <lineage>
        <taxon>Eukaryota</taxon>
        <taxon>Viridiplantae</taxon>
        <taxon>Streptophyta</taxon>
        <taxon>Embryophyta</taxon>
        <taxon>Tracheophyta</taxon>
        <taxon>Spermatophyta</taxon>
        <taxon>Magnoliopsida</taxon>
        <taxon>eudicotyledons</taxon>
        <taxon>Gunneridae</taxon>
        <taxon>Pentapetalae</taxon>
        <taxon>rosids</taxon>
        <taxon>fabids</taxon>
        <taxon>Fabales</taxon>
        <taxon>Fabaceae</taxon>
        <taxon>Papilionoideae</taxon>
        <taxon>50 kb inversion clade</taxon>
        <taxon>NPAAA clade</taxon>
        <taxon>Hologalegina</taxon>
        <taxon>IRL clade</taxon>
        <taxon>Fabeae</taxon>
        <taxon>Lathyrus</taxon>
    </lineage>
</organism>
<dbReference type="SUPFAM" id="SSF101936">
    <property type="entry name" value="DNA-binding pseudobarrel domain"/>
    <property type="match status" value="1"/>
</dbReference>
<keyword evidence="5" id="KW-0539">Nucleus</keyword>
<reference evidence="7 8" key="1">
    <citation type="journal article" date="2022" name="Nat. Genet.">
        <title>Improved pea reference genome and pan-genome highlight genomic features and evolutionary characteristics.</title>
        <authorList>
            <person name="Yang T."/>
            <person name="Liu R."/>
            <person name="Luo Y."/>
            <person name="Hu S."/>
            <person name="Wang D."/>
            <person name="Wang C."/>
            <person name="Pandey M.K."/>
            <person name="Ge S."/>
            <person name="Xu Q."/>
            <person name="Li N."/>
            <person name="Li G."/>
            <person name="Huang Y."/>
            <person name="Saxena R.K."/>
            <person name="Ji Y."/>
            <person name="Li M."/>
            <person name="Yan X."/>
            <person name="He Y."/>
            <person name="Liu Y."/>
            <person name="Wang X."/>
            <person name="Xiang C."/>
            <person name="Varshney R.K."/>
            <person name="Ding H."/>
            <person name="Gao S."/>
            <person name="Zong X."/>
        </authorList>
    </citation>
    <scope>NUCLEOTIDE SEQUENCE [LARGE SCALE GENOMIC DNA]</scope>
    <source>
        <strain evidence="7 8">cv. Zhongwan 6</strain>
    </source>
</reference>
<keyword evidence="6" id="KW-0732">Signal</keyword>
<keyword evidence="4" id="KW-0804">Transcription</keyword>
<dbReference type="AlphaFoldDB" id="A0A9D4WHU6"/>